<proteinExistence type="predicted"/>
<dbReference type="RefSeq" id="WP_048506544.1">
    <property type="nucleotide sequence ID" value="NZ_LFND01000003.1"/>
</dbReference>
<dbReference type="Proteomes" id="UP000036261">
    <property type="component" value="Unassembled WGS sequence"/>
</dbReference>
<comment type="caution">
    <text evidence="1">The sequence shown here is derived from an EMBL/GenBank/DDBJ whole genome shotgun (WGS) entry which is preliminary data.</text>
</comment>
<dbReference type="InterPro" id="IPR007822">
    <property type="entry name" value="LANC-like"/>
</dbReference>
<keyword evidence="2" id="KW-1185">Reference proteome</keyword>
<gene>
    <name evidence="1" type="ORF">ACM46_10220</name>
</gene>
<sequence length="606" mass="69749">MKLEPELDILDEILNLNFEDLKKQAENNQENLKGNYLISGNIENIEFGITGYLFFLLEHYKKNKSLRLLEKIERFTLELVAYCGQVATANYSLYTGRGGVAYFLLELYKVNEKAVFLEYAVKIIKESENEFLDSAYTSDYLLDGRAGMLFILLTLFKINGSEETEQLINTYLNIVLDNSVLTSKGISWTAKEEISIEDSCDFARGALGILFTLKYINSVSGNESLTFYITQTEKYIEDCIQNFNEDIVLDQYPLISEAEKKHILNVNSHKEDYIRIFKFLSDNKETEVLENNLPLLLLLSPSVNSPFISLVRNIFDGENIVDQTDEITGFEEGFLTGKMGIAYAEIKHSTSVIDESVKNEYTLSLAVPSGEDFIFRKRYPKFYEFTKVNFPAVHHKIVKAITTDNIHILTNILLIIETDSYGELFKDFLLWEENKNLFYSSMIKNHNSERFSDIVARRNSLFDRFENLGEAVLDLPLRLSSDAKIINTRWDWSSDDMYQQTLNIIQPPGAFAVVLTPSYDSKTNYTTETALNIEETLLRALSDPKTIRTVCAEFKFYCLAQPDEVVDKVVKYTHSKDKADLIERLDYLVIRTIKNFIYNGCLEFVQ</sequence>
<evidence type="ECO:0000313" key="2">
    <source>
        <dbReference type="Proteomes" id="UP000036261"/>
    </source>
</evidence>
<name>A0A0J7IER3_9FLAO</name>
<dbReference type="SUPFAM" id="SSF158745">
    <property type="entry name" value="LanC-like"/>
    <property type="match status" value="1"/>
</dbReference>
<reference evidence="1 2" key="1">
    <citation type="journal article" date="2013" name="Int. J. Syst. Evol. Microbiol.">
        <title>Chryseobacterium angstadtii sp. nov., isolated from a newt tank.</title>
        <authorList>
            <person name="Kirk K.E."/>
            <person name="Hoffman J.A."/>
            <person name="Smith K.A."/>
            <person name="Strahan B.L."/>
            <person name="Failor K.C."/>
            <person name="Krebs J.E."/>
            <person name="Gale A.N."/>
            <person name="Do T.D."/>
            <person name="Sontag T.C."/>
            <person name="Batties A.M."/>
            <person name="Mistiszyn K."/>
            <person name="Newman J.D."/>
        </authorList>
    </citation>
    <scope>NUCLEOTIDE SEQUENCE [LARGE SCALE GENOMIC DNA]</scope>
    <source>
        <strain evidence="1 2">KM</strain>
    </source>
</reference>
<dbReference type="Pfam" id="PF05147">
    <property type="entry name" value="LANC_like"/>
    <property type="match status" value="1"/>
</dbReference>
<dbReference type="GO" id="GO:0005975">
    <property type="term" value="P:carbohydrate metabolic process"/>
    <property type="evidence" value="ECO:0007669"/>
    <property type="project" value="InterPro"/>
</dbReference>
<protein>
    <recommendedName>
        <fullName evidence="3">Lanthionine synthetase C-like protein</fullName>
    </recommendedName>
</protein>
<organism evidence="1 2">
    <name type="scientific">Chryseobacterium angstadtii</name>
    <dbReference type="NCBI Taxonomy" id="558151"/>
    <lineage>
        <taxon>Bacteria</taxon>
        <taxon>Pseudomonadati</taxon>
        <taxon>Bacteroidota</taxon>
        <taxon>Flavobacteriia</taxon>
        <taxon>Flavobacteriales</taxon>
        <taxon>Weeksellaceae</taxon>
        <taxon>Chryseobacterium group</taxon>
        <taxon>Chryseobacterium</taxon>
    </lineage>
</organism>
<dbReference type="PATRIC" id="fig|558151.6.peg.2156"/>
<dbReference type="InterPro" id="IPR012341">
    <property type="entry name" value="6hp_glycosidase-like_sf"/>
</dbReference>
<dbReference type="GO" id="GO:0031179">
    <property type="term" value="P:peptide modification"/>
    <property type="evidence" value="ECO:0007669"/>
    <property type="project" value="InterPro"/>
</dbReference>
<dbReference type="EMBL" id="LFND01000003">
    <property type="protein sequence ID" value="KMQ64617.1"/>
    <property type="molecule type" value="Genomic_DNA"/>
</dbReference>
<evidence type="ECO:0008006" key="3">
    <source>
        <dbReference type="Google" id="ProtNLM"/>
    </source>
</evidence>
<dbReference type="OrthoDB" id="9148343at2"/>
<accession>A0A0J7IER3</accession>
<dbReference type="PRINTS" id="PR01950">
    <property type="entry name" value="LANCSUPER"/>
</dbReference>
<dbReference type="STRING" id="558151.ACM46_10220"/>
<dbReference type="AlphaFoldDB" id="A0A0J7IER3"/>
<dbReference type="Gene3D" id="1.50.10.10">
    <property type="match status" value="1"/>
</dbReference>
<evidence type="ECO:0000313" key="1">
    <source>
        <dbReference type="EMBL" id="KMQ64617.1"/>
    </source>
</evidence>